<evidence type="ECO:0000256" key="2">
    <source>
        <dbReference type="ARBA" id="ARBA00022723"/>
    </source>
</evidence>
<evidence type="ECO:0000256" key="5">
    <source>
        <dbReference type="SAM" id="MobiDB-lite"/>
    </source>
</evidence>
<keyword evidence="4" id="KW-0539">Nucleus</keyword>
<evidence type="ECO:0000256" key="4">
    <source>
        <dbReference type="ARBA" id="ARBA00023242"/>
    </source>
</evidence>
<feature type="domain" description="Xylanolytic transcriptional activator regulatory" evidence="6">
    <location>
        <begin position="240"/>
        <end position="313"/>
    </location>
</feature>
<dbReference type="Proteomes" id="UP000623467">
    <property type="component" value="Unassembled WGS sequence"/>
</dbReference>
<evidence type="ECO:0000256" key="3">
    <source>
        <dbReference type="ARBA" id="ARBA00023125"/>
    </source>
</evidence>
<dbReference type="Pfam" id="PF04082">
    <property type="entry name" value="Fungal_trans"/>
    <property type="match status" value="1"/>
</dbReference>
<evidence type="ECO:0000259" key="6">
    <source>
        <dbReference type="SMART" id="SM00906"/>
    </source>
</evidence>
<dbReference type="GO" id="GO:0006351">
    <property type="term" value="P:DNA-templated transcription"/>
    <property type="evidence" value="ECO:0007669"/>
    <property type="project" value="InterPro"/>
</dbReference>
<dbReference type="OrthoDB" id="39175at2759"/>
<dbReference type="PANTHER" id="PTHR46910">
    <property type="entry name" value="TRANSCRIPTION FACTOR PDR1"/>
    <property type="match status" value="1"/>
</dbReference>
<keyword evidence="3" id="KW-0238">DNA-binding</keyword>
<dbReference type="CDD" id="cd12148">
    <property type="entry name" value="fungal_TF_MHR"/>
    <property type="match status" value="1"/>
</dbReference>
<evidence type="ECO:0000256" key="1">
    <source>
        <dbReference type="ARBA" id="ARBA00004123"/>
    </source>
</evidence>
<comment type="subcellular location">
    <subcellularLocation>
        <location evidence="1">Nucleus</location>
    </subcellularLocation>
</comment>
<dbReference type="GO" id="GO:0008270">
    <property type="term" value="F:zinc ion binding"/>
    <property type="evidence" value="ECO:0007669"/>
    <property type="project" value="InterPro"/>
</dbReference>
<dbReference type="GO" id="GO:0003700">
    <property type="term" value="F:DNA-binding transcription factor activity"/>
    <property type="evidence" value="ECO:0007669"/>
    <property type="project" value="InterPro"/>
</dbReference>
<name>A0A8H7CQ78_9AGAR</name>
<dbReference type="InterPro" id="IPR007219">
    <property type="entry name" value="XnlR_reg_dom"/>
</dbReference>
<feature type="region of interest" description="Disordered" evidence="5">
    <location>
        <begin position="39"/>
        <end position="70"/>
    </location>
</feature>
<dbReference type="InterPro" id="IPR050987">
    <property type="entry name" value="AtrR-like"/>
</dbReference>
<dbReference type="EMBL" id="JACAZH010000019">
    <property type="protein sequence ID" value="KAF7346135.1"/>
    <property type="molecule type" value="Genomic_DNA"/>
</dbReference>
<dbReference type="PANTHER" id="PTHR46910:SF3">
    <property type="entry name" value="HALOTOLERANCE PROTEIN 9-RELATED"/>
    <property type="match status" value="1"/>
</dbReference>
<organism evidence="7 8">
    <name type="scientific">Mycena sanguinolenta</name>
    <dbReference type="NCBI Taxonomy" id="230812"/>
    <lineage>
        <taxon>Eukaryota</taxon>
        <taxon>Fungi</taxon>
        <taxon>Dikarya</taxon>
        <taxon>Basidiomycota</taxon>
        <taxon>Agaricomycotina</taxon>
        <taxon>Agaricomycetes</taxon>
        <taxon>Agaricomycetidae</taxon>
        <taxon>Agaricales</taxon>
        <taxon>Marasmiineae</taxon>
        <taxon>Mycenaceae</taxon>
        <taxon>Mycena</taxon>
    </lineage>
</organism>
<comment type="caution">
    <text evidence="7">The sequence shown here is derived from an EMBL/GenBank/DDBJ whole genome shotgun (WGS) entry which is preliminary data.</text>
</comment>
<keyword evidence="8" id="KW-1185">Reference proteome</keyword>
<keyword evidence="2" id="KW-0479">Metal-binding</keyword>
<evidence type="ECO:0000313" key="8">
    <source>
        <dbReference type="Proteomes" id="UP000623467"/>
    </source>
</evidence>
<feature type="compositionally biased region" description="Polar residues" evidence="5">
    <location>
        <begin position="47"/>
        <end position="61"/>
    </location>
</feature>
<protein>
    <submittedName>
        <fullName evidence="7">Zn(2)-C6 fungal-type domain-containing protein</fullName>
    </submittedName>
</protein>
<evidence type="ECO:0000313" key="7">
    <source>
        <dbReference type="EMBL" id="KAF7346135.1"/>
    </source>
</evidence>
<dbReference type="GO" id="GO:0003677">
    <property type="term" value="F:DNA binding"/>
    <property type="evidence" value="ECO:0007669"/>
    <property type="project" value="UniProtKB-KW"/>
</dbReference>
<accession>A0A8H7CQ78</accession>
<dbReference type="GO" id="GO:0005634">
    <property type="term" value="C:nucleus"/>
    <property type="evidence" value="ECO:0007669"/>
    <property type="project" value="UniProtKB-SubCell"/>
</dbReference>
<reference evidence="7" key="1">
    <citation type="submission" date="2020-05" db="EMBL/GenBank/DDBJ databases">
        <title>Mycena genomes resolve the evolution of fungal bioluminescence.</title>
        <authorList>
            <person name="Tsai I.J."/>
        </authorList>
    </citation>
    <scope>NUCLEOTIDE SEQUENCE</scope>
    <source>
        <strain evidence="7">160909Yilan</strain>
    </source>
</reference>
<proteinExistence type="predicted"/>
<gene>
    <name evidence="7" type="ORF">MSAN_01840300</name>
</gene>
<dbReference type="SMART" id="SM00906">
    <property type="entry name" value="Fungal_trans"/>
    <property type="match status" value="1"/>
</dbReference>
<dbReference type="AlphaFoldDB" id="A0A8H7CQ78"/>
<sequence length="671" mass="75819">MFNFPKRLVEELRRENAFLKAQLRSLSICSRCSGPLARDDGPPKTVFNHSTPESDTASSEVTEPPDAHEQDFDGDELAARFSQFSLESMKTSYFGSAFAPDLTATPLKDEDDGRPLRSRRRIYWEMSPWEKEAYAIETPRYVFPPTPPILHRPSFERSVAEGLHTKDVAFAGTLLCVLGLASRYSNDPRVLSDGDPLSAGWKFIKQVRILRRLFDPTIYEVQIYCLMSYYALGGSVPQVAWVYIGLGIRFLQQRGEYRRKPKGHRSGSEDELWKRAFWSFAVLERMVCLILGHPMCLHVENYNVDLPLEVDDEYWDQDFVQPPGKPSRLTYFIWHLRLCEIIGDTTRKLYGSKKSKLLLGWDGPGWEQRTVLELDKAMNEFMDSIPSHIRWDPKNLSQGIFFDQAATLQLTYNYARIAIHRPFIHKATPELAKASLSICTTAARRALRIADTWLSKFQRTPLYSLINPVFISGIILVLNTIATKRAGLPIDTIKEDLVLIETAMEILKFAEYRLKTVGRLRDLLGELRTLDGPFPQSPSPRHTEVGTNGAGSNVQDSFYSQLPPSAAYADPVSSVGSSENAFYSQLPVTAGYANAVLSSGHAQSGSSLHTDPKLFTFDGVLDDELLSVWMTAPSDVSNLHHWDTYLQNRNVNTAVDPSWTGDSYRIPSNDR</sequence>